<dbReference type="Proteomes" id="UP001144978">
    <property type="component" value="Unassembled WGS sequence"/>
</dbReference>
<gene>
    <name evidence="1" type="ORF">NUW54_g4121</name>
</gene>
<dbReference type="EMBL" id="JANSHE010000915">
    <property type="protein sequence ID" value="KAJ3005943.1"/>
    <property type="molecule type" value="Genomic_DNA"/>
</dbReference>
<name>A0ACC1Q0E3_9APHY</name>
<evidence type="ECO:0000313" key="2">
    <source>
        <dbReference type="Proteomes" id="UP001144978"/>
    </source>
</evidence>
<organism evidence="1 2">
    <name type="scientific">Trametes sanguinea</name>
    <dbReference type="NCBI Taxonomy" id="158606"/>
    <lineage>
        <taxon>Eukaryota</taxon>
        <taxon>Fungi</taxon>
        <taxon>Dikarya</taxon>
        <taxon>Basidiomycota</taxon>
        <taxon>Agaricomycotina</taxon>
        <taxon>Agaricomycetes</taxon>
        <taxon>Polyporales</taxon>
        <taxon>Polyporaceae</taxon>
        <taxon>Trametes</taxon>
    </lineage>
</organism>
<reference evidence="1" key="1">
    <citation type="submission" date="2022-08" db="EMBL/GenBank/DDBJ databases">
        <title>Genome Sequence of Pycnoporus sanguineus.</title>
        <authorList>
            <person name="Buettner E."/>
        </authorList>
    </citation>
    <scope>NUCLEOTIDE SEQUENCE</scope>
    <source>
        <strain evidence="1">CG-C14</strain>
    </source>
</reference>
<sequence length="234" mass="25377">MPPAARSRALPPPVLATTETTSRDVSATRMFRNASRRALGPPYTPTPPSYPLLVPCNAAAVRALPCCGRVFMYWYCTSMSHLLSLPSFLAFEPADAVHALRGSLCGRTSSCLVAALRTLLPRSTAARGAKEVDLLHISALSSRPRPPLAAPAVSYRPGDPRLGDELNSRILANLHFRFYLTSTSTSLPFDRLASALIRTSTNTNTICIWILSFALASSVSRIDDSAACSYHSRW</sequence>
<comment type="caution">
    <text evidence="1">The sequence shown here is derived from an EMBL/GenBank/DDBJ whole genome shotgun (WGS) entry which is preliminary data.</text>
</comment>
<evidence type="ECO:0000313" key="1">
    <source>
        <dbReference type="EMBL" id="KAJ3005943.1"/>
    </source>
</evidence>
<accession>A0ACC1Q0E3</accession>
<proteinExistence type="predicted"/>
<keyword evidence="2" id="KW-1185">Reference proteome</keyword>
<protein>
    <submittedName>
        <fullName evidence="1">Uncharacterized protein</fullName>
    </submittedName>
</protein>